<protein>
    <submittedName>
        <fullName evidence="1">Uncharacterized protein</fullName>
    </submittedName>
</protein>
<evidence type="ECO:0000313" key="2">
    <source>
        <dbReference type="Proteomes" id="UP000095094"/>
    </source>
</evidence>
<sequence length="127" mass="15395">MVNDNSLYRELKPYGFIYLEGEIPEKQARRFLRVKKRLKLNDLKFQPLREVCFERTLSKHTSLYIEGFDRYSTTGSYIGFRYDFYKATYLFDSTPTRLKIYGTDLTRRELLYMIKGFFFLKVNHPKE</sequence>
<dbReference type="AlphaFoldDB" id="A0A1E5GKA5"/>
<proteinExistence type="predicted"/>
<accession>A0A1E5GKA5</accession>
<dbReference type="EMBL" id="MIJY01000023">
    <property type="protein sequence ID" value="OEG13144.1"/>
    <property type="molecule type" value="Genomic_DNA"/>
</dbReference>
<comment type="caution">
    <text evidence="1">The sequence shown here is derived from an EMBL/GenBank/DDBJ whole genome shotgun (WGS) entry which is preliminary data.</text>
</comment>
<gene>
    <name evidence="1" type="ORF">BCR25_06555</name>
</gene>
<organism evidence="1 2">
    <name type="scientific">Enterococcus termitis</name>
    <dbReference type="NCBI Taxonomy" id="332950"/>
    <lineage>
        <taxon>Bacteria</taxon>
        <taxon>Bacillati</taxon>
        <taxon>Bacillota</taxon>
        <taxon>Bacilli</taxon>
        <taxon>Lactobacillales</taxon>
        <taxon>Enterococcaceae</taxon>
        <taxon>Enterococcus</taxon>
    </lineage>
</organism>
<keyword evidence="2" id="KW-1185">Reference proteome</keyword>
<reference evidence="2" key="1">
    <citation type="submission" date="2016-09" db="EMBL/GenBank/DDBJ databases">
        <authorList>
            <person name="Gulvik C.A."/>
        </authorList>
    </citation>
    <scope>NUCLEOTIDE SEQUENCE [LARGE SCALE GENOMIC DNA]</scope>
    <source>
        <strain evidence="2">LMG 8895</strain>
    </source>
</reference>
<dbReference type="RefSeq" id="WP_069663842.1">
    <property type="nucleotide sequence ID" value="NZ_JBHUJJ010000001.1"/>
</dbReference>
<name>A0A1E5GKA5_9ENTE</name>
<evidence type="ECO:0000313" key="1">
    <source>
        <dbReference type="EMBL" id="OEG13144.1"/>
    </source>
</evidence>
<dbReference type="Proteomes" id="UP000095094">
    <property type="component" value="Unassembled WGS sequence"/>
</dbReference>
<dbReference type="OrthoDB" id="2184525at2"/>